<dbReference type="EMBL" id="JAWQEG010000524">
    <property type="protein sequence ID" value="KAK3888881.1"/>
    <property type="molecule type" value="Genomic_DNA"/>
</dbReference>
<organism evidence="1 2">
    <name type="scientific">Petrolisthes cinctipes</name>
    <name type="common">Flat porcelain crab</name>
    <dbReference type="NCBI Taxonomy" id="88211"/>
    <lineage>
        <taxon>Eukaryota</taxon>
        <taxon>Metazoa</taxon>
        <taxon>Ecdysozoa</taxon>
        <taxon>Arthropoda</taxon>
        <taxon>Crustacea</taxon>
        <taxon>Multicrustacea</taxon>
        <taxon>Malacostraca</taxon>
        <taxon>Eumalacostraca</taxon>
        <taxon>Eucarida</taxon>
        <taxon>Decapoda</taxon>
        <taxon>Pleocyemata</taxon>
        <taxon>Anomura</taxon>
        <taxon>Galatheoidea</taxon>
        <taxon>Porcellanidae</taxon>
        <taxon>Petrolisthes</taxon>
    </lineage>
</organism>
<comment type="caution">
    <text evidence="1">The sequence shown here is derived from an EMBL/GenBank/DDBJ whole genome shotgun (WGS) entry which is preliminary data.</text>
</comment>
<dbReference type="AlphaFoldDB" id="A0AAE1GBJ7"/>
<evidence type="ECO:0000313" key="2">
    <source>
        <dbReference type="Proteomes" id="UP001286313"/>
    </source>
</evidence>
<name>A0AAE1GBJ7_PETCI</name>
<gene>
    <name evidence="1" type="ORF">Pcinc_007095</name>
</gene>
<evidence type="ECO:0000313" key="1">
    <source>
        <dbReference type="EMBL" id="KAK3888881.1"/>
    </source>
</evidence>
<reference evidence="1" key="1">
    <citation type="submission" date="2023-10" db="EMBL/GenBank/DDBJ databases">
        <title>Genome assemblies of two species of porcelain crab, Petrolisthes cinctipes and Petrolisthes manimaculis (Anomura: Porcellanidae).</title>
        <authorList>
            <person name="Angst P."/>
        </authorList>
    </citation>
    <scope>NUCLEOTIDE SEQUENCE</scope>
    <source>
        <strain evidence="1">PB745_01</strain>
        <tissue evidence="1">Gill</tissue>
    </source>
</reference>
<accession>A0AAE1GBJ7</accession>
<proteinExistence type="predicted"/>
<dbReference type="PANTHER" id="PTHR45913">
    <property type="entry name" value="EPM2A-INTERACTING PROTEIN 1"/>
    <property type="match status" value="1"/>
</dbReference>
<dbReference type="PANTHER" id="PTHR45913:SF19">
    <property type="entry name" value="LOW QUALITY PROTEIN: ZINC FINGER BED DOMAIN-CONTAINING PROTEIN 5-LIKE"/>
    <property type="match status" value="1"/>
</dbReference>
<keyword evidence="2" id="KW-1185">Reference proteome</keyword>
<sequence length="151" mass="17674">MSHLIIRHLTLMQENLDFYFPNSENDQLTSNMWMFNPFTDEGSDHCDALLELRVDYSQKAIFKTFSHPMDIWVTLLDIPEYKDLAEQAIAIFVQMPTSYLYEQGSSSLVLIKTKKRNAILNLDPLMRVALENRLIHRFTQIADKVQQQPSH</sequence>
<protein>
    <submittedName>
        <fullName evidence="1">Uncharacterized protein</fullName>
    </submittedName>
</protein>
<dbReference type="Proteomes" id="UP001286313">
    <property type="component" value="Unassembled WGS sequence"/>
</dbReference>